<evidence type="ECO:0000313" key="3">
    <source>
        <dbReference type="Proteomes" id="UP000093276"/>
    </source>
</evidence>
<accession>A0AAC9GGJ2</accession>
<keyword evidence="4" id="KW-1185">Reference proteome</keyword>
<organism evidence="1 3">
    <name type="scientific">Flavobacterium anhuiense</name>
    <dbReference type="NCBI Taxonomy" id="459526"/>
    <lineage>
        <taxon>Bacteria</taxon>
        <taxon>Pseudomonadati</taxon>
        <taxon>Bacteroidota</taxon>
        <taxon>Flavobacteriia</taxon>
        <taxon>Flavobacteriales</taxon>
        <taxon>Flavobacteriaceae</taxon>
        <taxon>Flavobacterium</taxon>
    </lineage>
</organism>
<protein>
    <submittedName>
        <fullName evidence="2">NlpE N-terminal domain-containing protein</fullName>
    </submittedName>
</protein>
<evidence type="ECO:0000313" key="4">
    <source>
        <dbReference type="Proteomes" id="UP000199307"/>
    </source>
</evidence>
<reference evidence="1 3" key="1">
    <citation type="submission" date="2016-08" db="EMBL/GenBank/DDBJ databases">
        <title>Complete genome sequence of Flavobacterium johnsoniae strain GSE09, a volatile-producing biocontrol agent isolated from cucumber (Cucumis sativus).</title>
        <authorList>
            <person name="Jeong J.-J."/>
            <person name="Oh J.Y."/>
            <person name="Jim Y.J."/>
            <person name="Sang M.K."/>
            <person name="Kim K.D."/>
        </authorList>
    </citation>
    <scope>NUCLEOTIDE SEQUENCE [LARGE SCALE GENOMIC DNA]</scope>
    <source>
        <strain evidence="1 3">GSE09</strain>
    </source>
</reference>
<dbReference type="InterPro" id="IPR043176">
    <property type="entry name" value="NlpE_N_sf"/>
</dbReference>
<dbReference type="EMBL" id="FMVC01000002">
    <property type="protein sequence ID" value="SCY25524.1"/>
    <property type="molecule type" value="Genomic_DNA"/>
</dbReference>
<gene>
    <name evidence="1" type="ORF">BB050_00349</name>
    <name evidence="2" type="ORF">SAMN02927916_1628</name>
</gene>
<dbReference type="KEGG" id="fjg:BB050_00349"/>
<evidence type="ECO:0000313" key="1">
    <source>
        <dbReference type="EMBL" id="AOC93505.1"/>
    </source>
</evidence>
<name>A0AAC9GGJ2_9FLAO</name>
<dbReference type="EMBL" id="CP016907">
    <property type="protein sequence ID" value="AOC93505.1"/>
    <property type="molecule type" value="Genomic_DNA"/>
</dbReference>
<dbReference type="Gene3D" id="2.40.128.300">
    <property type="match status" value="1"/>
</dbReference>
<dbReference type="Proteomes" id="UP000093276">
    <property type="component" value="Chromosome"/>
</dbReference>
<dbReference type="AlphaFoldDB" id="A0AAC9GGJ2"/>
<sequence>MYNTVLRKDFDFKPFIFEKTLKTIRKTKPMKLTITALLLILNLNLLAQSNQFVGDYTRSLSSENHKIEYKLTLNPDGTFEFHSYSNIQGGNPEEGNLYGKGKWSAKDNLITFSSDKKTDLDQKYTLDFTNSTARFIVKNPRDKSDKIVKTKLQFLESEIFWMRRIDIFKV</sequence>
<proteinExistence type="predicted"/>
<reference evidence="2 4" key="2">
    <citation type="submission" date="2016-10" db="EMBL/GenBank/DDBJ databases">
        <authorList>
            <person name="Varghese N."/>
            <person name="Submissions S."/>
        </authorList>
    </citation>
    <scope>NUCLEOTIDE SEQUENCE [LARGE SCALE GENOMIC DNA]</scope>
    <source>
        <strain evidence="2 4">CGMCC 1.6859</strain>
    </source>
</reference>
<dbReference type="Proteomes" id="UP000199307">
    <property type="component" value="Unassembled WGS sequence"/>
</dbReference>
<evidence type="ECO:0000313" key="2">
    <source>
        <dbReference type="EMBL" id="SCY25524.1"/>
    </source>
</evidence>